<keyword evidence="3" id="KW-1185">Reference proteome</keyword>
<dbReference type="AlphaFoldDB" id="A0A3S1CD01"/>
<feature type="region of interest" description="Disordered" evidence="1">
    <location>
        <begin position="241"/>
        <end position="262"/>
    </location>
</feature>
<proteinExistence type="predicted"/>
<reference evidence="2" key="2">
    <citation type="journal article" date="2019" name="Genome Biol. Evol.">
        <title>Day and night: Metabolic profiles and evolutionary relationships of six axenic non-marine cyanobacteria.</title>
        <authorList>
            <person name="Will S.E."/>
            <person name="Henke P."/>
            <person name="Boedeker C."/>
            <person name="Huang S."/>
            <person name="Brinkmann H."/>
            <person name="Rohde M."/>
            <person name="Jarek M."/>
            <person name="Friedl T."/>
            <person name="Seufert S."/>
            <person name="Schumacher M."/>
            <person name="Overmann J."/>
            <person name="Neumann-Schaal M."/>
            <person name="Petersen J."/>
        </authorList>
    </citation>
    <scope>NUCLEOTIDE SEQUENCE [LARGE SCALE GENOMIC DNA]</scope>
    <source>
        <strain evidence="2">PCC 7102</strain>
    </source>
</reference>
<dbReference type="InterPro" id="IPR021801">
    <property type="entry name" value="DUF3370"/>
</dbReference>
<accession>A0A3S1CD01</accession>
<evidence type="ECO:0008006" key="4">
    <source>
        <dbReference type="Google" id="ProtNLM"/>
    </source>
</evidence>
<name>A0A3S1CD01_9CYAN</name>
<dbReference type="Pfam" id="PF11850">
    <property type="entry name" value="DUF3370"/>
    <property type="match status" value="1"/>
</dbReference>
<dbReference type="OrthoDB" id="502907at2"/>
<sequence length="467" mass="51217">MLPILLISPIAQTTPTPPPPEEIVIPQEIRPLPGRLDSVPVFNSNSPEKVVNEGILLSTFPSAGKKNPEAHLNFPFNGRFDVFAHHVFGAPTPDNLRSLYVGIILYNPGKKPVTVSVLQGASYLSQPDAPFIELPSFALNTKNNVYAGPGSRVMSDVLRGLRQNNFPKQIVIAPGEYQMLQNAPIPVQGLTPPLNGRSTYARLRSNGTLYIASLATPARTNTDGTERAPTIEEWRNILDNGELSTPRDIPPTPLSQPGPRKYGRVAGVARGSYWRALLTDTPKTRFLTIPQPGQAISYGISTLHGGTLGTNQIQSAPMLVRYPDTAYVAHGNYGVQYNLRLPLYNNTKNVQTVSLSIQTPLKEDQLSKKGLRFFATPARPTFFRGTVRVTYRDDLGKAQSSYIHLVQKRGQPGESLVALPIRPGQRRLIEVNFLYPPDATPPQVLTIQTLDGTKPPIPSIQPDPINQ</sequence>
<dbReference type="EMBL" id="RSCL01000021">
    <property type="protein sequence ID" value="RUT01048.1"/>
    <property type="molecule type" value="Genomic_DNA"/>
</dbReference>
<dbReference type="Proteomes" id="UP000271624">
    <property type="component" value="Unassembled WGS sequence"/>
</dbReference>
<protein>
    <recommendedName>
        <fullName evidence="4">DUF3370 domain-containing protein</fullName>
    </recommendedName>
</protein>
<dbReference type="RefSeq" id="WP_127085179.1">
    <property type="nucleotide sequence ID" value="NZ_RSCL01000021.1"/>
</dbReference>
<comment type="caution">
    <text evidence="2">The sequence shown here is derived from an EMBL/GenBank/DDBJ whole genome shotgun (WGS) entry which is preliminary data.</text>
</comment>
<evidence type="ECO:0000313" key="3">
    <source>
        <dbReference type="Proteomes" id="UP000271624"/>
    </source>
</evidence>
<evidence type="ECO:0000256" key="1">
    <source>
        <dbReference type="SAM" id="MobiDB-lite"/>
    </source>
</evidence>
<reference evidence="2" key="1">
    <citation type="submission" date="2018-12" db="EMBL/GenBank/DDBJ databases">
        <authorList>
            <person name="Will S."/>
            <person name="Neumann-Schaal M."/>
            <person name="Henke P."/>
        </authorList>
    </citation>
    <scope>NUCLEOTIDE SEQUENCE</scope>
    <source>
        <strain evidence="2">PCC 7102</strain>
    </source>
</reference>
<organism evidence="2 3">
    <name type="scientific">Dulcicalothrix desertica PCC 7102</name>
    <dbReference type="NCBI Taxonomy" id="232991"/>
    <lineage>
        <taxon>Bacteria</taxon>
        <taxon>Bacillati</taxon>
        <taxon>Cyanobacteriota</taxon>
        <taxon>Cyanophyceae</taxon>
        <taxon>Nostocales</taxon>
        <taxon>Calotrichaceae</taxon>
        <taxon>Dulcicalothrix</taxon>
    </lineage>
</organism>
<gene>
    <name evidence="2" type="ORF">DSM106972_070540</name>
</gene>
<evidence type="ECO:0000313" key="2">
    <source>
        <dbReference type="EMBL" id="RUT01048.1"/>
    </source>
</evidence>